<dbReference type="EMBL" id="JOWA01000154">
    <property type="protein sequence ID" value="KEZ39417.1"/>
    <property type="molecule type" value="Genomic_DNA"/>
</dbReference>
<dbReference type="RefSeq" id="XP_016639216.1">
    <property type="nucleotide sequence ID" value="XM_016783778.1"/>
</dbReference>
<feature type="compositionally biased region" description="Polar residues" evidence="8">
    <location>
        <begin position="262"/>
        <end position="272"/>
    </location>
</feature>
<name>A0A084FWF5_PSEDA</name>
<evidence type="ECO:0000313" key="10">
    <source>
        <dbReference type="EMBL" id="KEZ39417.1"/>
    </source>
</evidence>
<dbReference type="VEuPathDB" id="FungiDB:SAPIO_CDS10133"/>
<keyword evidence="3" id="KW-0507">mRNA processing</keyword>
<feature type="compositionally biased region" description="Basic and acidic residues" evidence="8">
    <location>
        <begin position="406"/>
        <end position="437"/>
    </location>
</feature>
<accession>A0A084FWF5</accession>
<dbReference type="Pfam" id="PF12542">
    <property type="entry name" value="CWC25"/>
    <property type="match status" value="1"/>
</dbReference>
<feature type="compositionally biased region" description="Basic residues" evidence="8">
    <location>
        <begin position="234"/>
        <end position="248"/>
    </location>
</feature>
<evidence type="ECO:0000256" key="4">
    <source>
        <dbReference type="ARBA" id="ARBA00022728"/>
    </source>
</evidence>
<keyword evidence="11" id="KW-1185">Reference proteome</keyword>
<evidence type="ECO:0000256" key="7">
    <source>
        <dbReference type="ARBA" id="ARBA00023242"/>
    </source>
</evidence>
<feature type="compositionally biased region" description="Basic and acidic residues" evidence="8">
    <location>
        <begin position="169"/>
        <end position="204"/>
    </location>
</feature>
<gene>
    <name evidence="10" type="ORF">SAPIO_CDS10133</name>
</gene>
<evidence type="ECO:0000256" key="6">
    <source>
        <dbReference type="ARBA" id="ARBA00023187"/>
    </source>
</evidence>
<proteinExistence type="inferred from homology"/>
<keyword evidence="5" id="KW-0175">Coiled coil</keyword>
<feature type="compositionally biased region" description="Basic and acidic residues" evidence="8">
    <location>
        <begin position="273"/>
        <end position="287"/>
    </location>
</feature>
<dbReference type="HOGENOM" id="CLU_025093_0_0_1"/>
<comment type="subcellular location">
    <subcellularLocation>
        <location evidence="1">Nucleus</location>
    </subcellularLocation>
</comment>
<dbReference type="InterPro" id="IPR022209">
    <property type="entry name" value="CWC25"/>
</dbReference>
<keyword evidence="7" id="KW-0539">Nucleus</keyword>
<dbReference type="GeneID" id="27719299"/>
<keyword evidence="4" id="KW-0747">Spliceosome</keyword>
<dbReference type="SMART" id="SM01083">
    <property type="entry name" value="Cir_N"/>
    <property type="match status" value="1"/>
</dbReference>
<evidence type="ECO:0000256" key="1">
    <source>
        <dbReference type="ARBA" id="ARBA00004123"/>
    </source>
</evidence>
<dbReference type="InterPro" id="IPR051376">
    <property type="entry name" value="CWC25_splicing_factor"/>
</dbReference>
<comment type="similarity">
    <text evidence="2">Belongs to the CWC25 family.</text>
</comment>
<evidence type="ECO:0000313" key="11">
    <source>
        <dbReference type="Proteomes" id="UP000028545"/>
    </source>
</evidence>
<dbReference type="GO" id="GO:0000398">
    <property type="term" value="P:mRNA splicing, via spliceosome"/>
    <property type="evidence" value="ECO:0007669"/>
    <property type="project" value="TreeGrafter"/>
</dbReference>
<feature type="region of interest" description="Disordered" evidence="8">
    <location>
        <begin position="1"/>
        <end position="20"/>
    </location>
</feature>
<keyword evidence="6" id="KW-0508">mRNA splicing</keyword>
<feature type="compositionally biased region" description="Basic and acidic residues" evidence="8">
    <location>
        <begin position="300"/>
        <end position="396"/>
    </location>
</feature>
<dbReference type="OMA" id="SWHPHTM"/>
<protein>
    <submittedName>
        <fullName evidence="10">Pre-mRNA-splicing factor CWC25</fullName>
    </submittedName>
</protein>
<dbReference type="InterPro" id="IPR019339">
    <property type="entry name" value="CIR_N_dom"/>
</dbReference>
<comment type="caution">
    <text evidence="10">The sequence shown here is derived from an EMBL/GenBank/DDBJ whole genome shotgun (WGS) entry which is preliminary data.</text>
</comment>
<dbReference type="PANTHER" id="PTHR16196:SF0">
    <property type="entry name" value="PRE-MRNA-SPLICING FACTOR CWC25 HOMOLOG"/>
    <property type="match status" value="1"/>
</dbReference>
<evidence type="ECO:0000256" key="2">
    <source>
        <dbReference type="ARBA" id="ARBA00006695"/>
    </source>
</evidence>
<dbReference type="GO" id="GO:0005684">
    <property type="term" value="C:U2-type spliceosomal complex"/>
    <property type="evidence" value="ECO:0007669"/>
    <property type="project" value="TreeGrafter"/>
</dbReference>
<dbReference type="Proteomes" id="UP000028545">
    <property type="component" value="Unassembled WGS sequence"/>
</dbReference>
<evidence type="ECO:0000256" key="8">
    <source>
        <dbReference type="SAM" id="MobiDB-lite"/>
    </source>
</evidence>
<dbReference type="AlphaFoldDB" id="A0A084FWF5"/>
<dbReference type="OrthoDB" id="21123at2759"/>
<dbReference type="PANTHER" id="PTHR16196">
    <property type="entry name" value="CELL CYCLE CONTROL PROTEIN CWF25"/>
    <property type="match status" value="1"/>
</dbReference>
<evidence type="ECO:0000256" key="3">
    <source>
        <dbReference type="ARBA" id="ARBA00022664"/>
    </source>
</evidence>
<reference evidence="10 11" key="1">
    <citation type="journal article" date="2014" name="Genome Announc.">
        <title>Draft genome sequence of the pathogenic fungus Scedosporium apiospermum.</title>
        <authorList>
            <person name="Vandeputte P."/>
            <person name="Ghamrawi S."/>
            <person name="Rechenmann M."/>
            <person name="Iltis A."/>
            <person name="Giraud S."/>
            <person name="Fleury M."/>
            <person name="Thornton C."/>
            <person name="Delhaes L."/>
            <person name="Meyer W."/>
            <person name="Papon N."/>
            <person name="Bouchara J.P."/>
        </authorList>
    </citation>
    <scope>NUCLEOTIDE SEQUENCE [LARGE SCALE GENOMIC DNA]</scope>
    <source>
        <strain evidence="10 11">IHEM 14462</strain>
    </source>
</reference>
<dbReference type="Pfam" id="PF10197">
    <property type="entry name" value="Cir_N"/>
    <property type="match status" value="1"/>
</dbReference>
<evidence type="ECO:0000256" key="5">
    <source>
        <dbReference type="ARBA" id="ARBA00023054"/>
    </source>
</evidence>
<evidence type="ECO:0000259" key="9">
    <source>
        <dbReference type="SMART" id="SM01083"/>
    </source>
</evidence>
<dbReference type="KEGG" id="sapo:SAPIO_CDS10133"/>
<feature type="domain" description="CBF1-interacting co-repressor CIR N-terminal" evidence="9">
    <location>
        <begin position="10"/>
        <end position="46"/>
    </location>
</feature>
<sequence length="472" mass="56098">MGGDLNLKKSFHPGLLRNQKRVYEEEQKALEERKRTQQRINELKEERAKEEVQRQLEAAGGQKRVDRVDWMYQGPTDGQMGTTEEREAYLLGKRRIDNLIKGTDHQKLEKNAGQESFMVMQSANSAKDMAAKISADPLMQIKKQEQAAYEAMMNDPIKRRQLLASMGITEKEKEKDKRKSRREDRHDRHRSERHRRDYSDDERDRRRKRSRSESRSRSPPRRRRTEGDDEDSRRSKRRRDSPERRRRRSPDDERERRRHKSPSASRSRSPTLRSKDDRSYRERDGKSHRSHRDRQVSPTRPDDDRRSSRRRDESLDRRRPEKERGDDRRGDDRRRRDDSADGRRNGRENGDRRNGDWRRNDRDGPRHPRGGRDYDRRPGPREDPRPSDQDRAKKLAEMQQAASELDLDRERRLAAVEDQERRARDEDDKAREAAAKYGGDKRFINGIRQQANSLGLAESMGRGRRGLQADED</sequence>
<feature type="region of interest" description="Disordered" evidence="8">
    <location>
        <begin position="164"/>
        <end position="437"/>
    </location>
</feature>
<organism evidence="10 11">
    <name type="scientific">Pseudallescheria apiosperma</name>
    <name type="common">Scedosporium apiospermum</name>
    <dbReference type="NCBI Taxonomy" id="563466"/>
    <lineage>
        <taxon>Eukaryota</taxon>
        <taxon>Fungi</taxon>
        <taxon>Dikarya</taxon>
        <taxon>Ascomycota</taxon>
        <taxon>Pezizomycotina</taxon>
        <taxon>Sordariomycetes</taxon>
        <taxon>Hypocreomycetidae</taxon>
        <taxon>Microascales</taxon>
        <taxon>Microascaceae</taxon>
        <taxon>Scedosporium</taxon>
    </lineage>
</organism>